<evidence type="ECO:0000256" key="2">
    <source>
        <dbReference type="ARBA" id="ARBA00012224"/>
    </source>
</evidence>
<keyword evidence="3" id="KW-0663">Pyridoxal phosphate</keyword>
<dbReference type="EC" id="4.4.1.13" evidence="2"/>
<dbReference type="NCBIfam" id="TIGR04350">
    <property type="entry name" value="C_S_lyase_PatB"/>
    <property type="match status" value="1"/>
</dbReference>
<comment type="cofactor">
    <cofactor evidence="1">
        <name>pyridoxal 5'-phosphate</name>
        <dbReference type="ChEBI" id="CHEBI:597326"/>
    </cofactor>
</comment>
<proteinExistence type="inferred from homology"/>
<keyword evidence="7" id="KW-0808">Transferase</keyword>
<dbReference type="PANTHER" id="PTHR43525:SF1">
    <property type="entry name" value="PROTEIN MALY"/>
    <property type="match status" value="1"/>
</dbReference>
<dbReference type="OrthoDB" id="9803354at2"/>
<dbReference type="InterPro" id="IPR004839">
    <property type="entry name" value="Aminotransferase_I/II_large"/>
</dbReference>
<dbReference type="GO" id="GO:0030170">
    <property type="term" value="F:pyridoxal phosphate binding"/>
    <property type="evidence" value="ECO:0007669"/>
    <property type="project" value="InterPro"/>
</dbReference>
<protein>
    <recommendedName>
        <fullName evidence="2">cysteine-S-conjugate beta-lyase</fullName>
        <ecNumber evidence="2">4.4.1.13</ecNumber>
    </recommendedName>
</protein>
<dbReference type="InterPro" id="IPR015424">
    <property type="entry name" value="PyrdxlP-dep_Trfase"/>
</dbReference>
<dbReference type="Gene3D" id="3.40.640.10">
    <property type="entry name" value="Type I PLP-dependent aspartate aminotransferase-like (Major domain)"/>
    <property type="match status" value="1"/>
</dbReference>
<evidence type="ECO:0000313" key="7">
    <source>
        <dbReference type="EMBL" id="AXF25812.1"/>
    </source>
</evidence>
<dbReference type="AlphaFoldDB" id="A0A2Z5N880"/>
<comment type="similarity">
    <text evidence="5">Belongs to the class-II pyridoxal-phosphate-dependent aminotransferase family. MalY/PatB cystathionine beta-lyase subfamily.</text>
</comment>
<dbReference type="Gene3D" id="3.90.1150.10">
    <property type="entry name" value="Aspartate Aminotransferase, domain 1"/>
    <property type="match status" value="1"/>
</dbReference>
<reference evidence="7 8" key="1">
    <citation type="journal article" date="2018" name="ISME J.">
        <title>Involvement of Burkholderiaceae and sulfurous volatiles in disease-suppressive soils.</title>
        <authorList>
            <person name="Carrion V.J."/>
            <person name="Cordovez V."/>
            <person name="Tyc O."/>
            <person name="Etalo D.W."/>
            <person name="de Bruijn I."/>
            <person name="de Jager V.C."/>
            <person name="Medema M.H."/>
            <person name="Eberl L."/>
            <person name="Raaijmakers J.M."/>
        </authorList>
    </citation>
    <scope>NUCLEOTIDE SEQUENCE [LARGE SCALE GENOMIC DNA]</scope>
    <source>
        <strain evidence="8">mHSR5</strain>
    </source>
</reference>
<dbReference type="InterPro" id="IPR015422">
    <property type="entry name" value="PyrdxlP-dep_Trfase_small"/>
</dbReference>
<dbReference type="GO" id="GO:0047804">
    <property type="term" value="F:cysteine-S-conjugate beta-lyase activity"/>
    <property type="evidence" value="ECO:0007669"/>
    <property type="project" value="UniProtKB-EC"/>
</dbReference>
<gene>
    <name evidence="7" type="ORF">CUJ89_35970</name>
</gene>
<dbReference type="CDD" id="cd00609">
    <property type="entry name" value="AAT_like"/>
    <property type="match status" value="1"/>
</dbReference>
<dbReference type="GO" id="GO:0008483">
    <property type="term" value="F:transaminase activity"/>
    <property type="evidence" value="ECO:0007669"/>
    <property type="project" value="UniProtKB-KW"/>
</dbReference>
<accession>A0A2Z5N880</accession>
<dbReference type="InterPro" id="IPR051798">
    <property type="entry name" value="Class-II_PLP-Dep_Aminotrans"/>
</dbReference>
<dbReference type="PANTHER" id="PTHR43525">
    <property type="entry name" value="PROTEIN MALY"/>
    <property type="match status" value="1"/>
</dbReference>
<dbReference type="InterPro" id="IPR027619">
    <property type="entry name" value="C-S_lyase_PatB-like"/>
</dbReference>
<keyword evidence="7" id="KW-0032">Aminotransferase</keyword>
<evidence type="ECO:0000256" key="1">
    <source>
        <dbReference type="ARBA" id="ARBA00001933"/>
    </source>
</evidence>
<sequence length="413" mass="45929">MRLNVMTQVTSMSPADTPGFDFDTVVDRSRSNSLKWGDPTGVMSAEQARARPLPMWVADMDFKSPPAVNEALYEAVSHGVYGYPAGPTNGYLDAVTGWQKKRFGWDVPSEWVVPVASVIAAIKIVVQAFSQPGDSVLIQPPVYVHFHNDVLINGRHVTAAPLQFDGDRYRFDAKVFEDAIRDNTKIFILSNPHNPTGNVWTEEELRSMGEICLRHGVLVLADEIHCDFVLAAGRRHTPFASLDARFAQNSITCTSASKTFNLAGLQCGNMFIADKVKREEVVRTIDRNHNTRINLLGMVATEAAFAHGAGWVEELVGYISQNQRHFAHRINALDAGVRVIDMDSLYLAWIDCRGLGMTPEELEDFMLVKARVWLDKGPKFGLEGHGFMRANLGCSRQTVDLAIERISRALAER</sequence>
<evidence type="ECO:0000256" key="4">
    <source>
        <dbReference type="ARBA" id="ARBA00023239"/>
    </source>
</evidence>
<dbReference type="Pfam" id="PF00155">
    <property type="entry name" value="Aminotran_1_2"/>
    <property type="match status" value="1"/>
</dbReference>
<evidence type="ECO:0000259" key="6">
    <source>
        <dbReference type="Pfam" id="PF00155"/>
    </source>
</evidence>
<feature type="domain" description="Aminotransferase class I/classII large" evidence="6">
    <location>
        <begin position="111"/>
        <end position="406"/>
    </location>
</feature>
<keyword evidence="4" id="KW-0456">Lyase</keyword>
<dbReference type="EMBL" id="CP024904">
    <property type="protein sequence ID" value="AXF25812.1"/>
    <property type="molecule type" value="Genomic_DNA"/>
</dbReference>
<evidence type="ECO:0000313" key="8">
    <source>
        <dbReference type="Proteomes" id="UP000253104"/>
    </source>
</evidence>
<dbReference type="Proteomes" id="UP000253104">
    <property type="component" value="Chromosome mHSR5_C"/>
</dbReference>
<dbReference type="SUPFAM" id="SSF53383">
    <property type="entry name" value="PLP-dependent transferases"/>
    <property type="match status" value="1"/>
</dbReference>
<organism evidence="7 8">
    <name type="scientific">Burkholderia pyrrocinia</name>
    <name type="common">Pseudomonas pyrrocinia</name>
    <dbReference type="NCBI Taxonomy" id="60550"/>
    <lineage>
        <taxon>Bacteria</taxon>
        <taxon>Pseudomonadati</taxon>
        <taxon>Pseudomonadota</taxon>
        <taxon>Betaproteobacteria</taxon>
        <taxon>Burkholderiales</taxon>
        <taxon>Burkholderiaceae</taxon>
        <taxon>Burkholderia</taxon>
        <taxon>Burkholderia cepacia complex</taxon>
    </lineage>
</organism>
<evidence type="ECO:0000256" key="5">
    <source>
        <dbReference type="ARBA" id="ARBA00037974"/>
    </source>
</evidence>
<dbReference type="InterPro" id="IPR015421">
    <property type="entry name" value="PyrdxlP-dep_Trfase_major"/>
</dbReference>
<name>A0A2Z5N880_BURPY</name>
<evidence type="ECO:0000256" key="3">
    <source>
        <dbReference type="ARBA" id="ARBA00022898"/>
    </source>
</evidence>